<dbReference type="InterPro" id="IPR001647">
    <property type="entry name" value="HTH_TetR"/>
</dbReference>
<keyword evidence="7" id="KW-1185">Reference proteome</keyword>
<dbReference type="AlphaFoldDB" id="A0A561QPM9"/>
<dbReference type="PANTHER" id="PTHR30055">
    <property type="entry name" value="HTH-TYPE TRANSCRIPTIONAL REGULATOR RUTR"/>
    <property type="match status" value="1"/>
</dbReference>
<keyword evidence="2 4" id="KW-0238">DNA-binding</keyword>
<dbReference type="GO" id="GO:0000976">
    <property type="term" value="F:transcription cis-regulatory region binding"/>
    <property type="evidence" value="ECO:0007669"/>
    <property type="project" value="TreeGrafter"/>
</dbReference>
<organism evidence="6 7">
    <name type="scientific">Neorhizobium alkalisoli</name>
    <dbReference type="NCBI Taxonomy" id="528178"/>
    <lineage>
        <taxon>Bacteria</taxon>
        <taxon>Pseudomonadati</taxon>
        <taxon>Pseudomonadota</taxon>
        <taxon>Alphaproteobacteria</taxon>
        <taxon>Hyphomicrobiales</taxon>
        <taxon>Rhizobiaceae</taxon>
        <taxon>Rhizobium/Agrobacterium group</taxon>
        <taxon>Neorhizobium</taxon>
    </lineage>
</organism>
<feature type="DNA-binding region" description="H-T-H motif" evidence="4">
    <location>
        <begin position="39"/>
        <end position="58"/>
    </location>
</feature>
<dbReference type="Pfam" id="PF00440">
    <property type="entry name" value="TetR_N"/>
    <property type="match status" value="1"/>
</dbReference>
<gene>
    <name evidence="6" type="ORF">FHW37_105447</name>
</gene>
<dbReference type="InterPro" id="IPR023772">
    <property type="entry name" value="DNA-bd_HTH_TetR-type_CS"/>
</dbReference>
<dbReference type="InterPro" id="IPR050109">
    <property type="entry name" value="HTH-type_TetR-like_transc_reg"/>
</dbReference>
<keyword evidence="1" id="KW-0805">Transcription regulation</keyword>
<dbReference type="PROSITE" id="PS50977">
    <property type="entry name" value="HTH_TETR_2"/>
    <property type="match status" value="1"/>
</dbReference>
<comment type="caution">
    <text evidence="6">The sequence shown here is derived from an EMBL/GenBank/DDBJ whole genome shotgun (WGS) entry which is preliminary data.</text>
</comment>
<evidence type="ECO:0000256" key="2">
    <source>
        <dbReference type="ARBA" id="ARBA00023125"/>
    </source>
</evidence>
<dbReference type="PROSITE" id="PS01081">
    <property type="entry name" value="HTH_TETR_1"/>
    <property type="match status" value="1"/>
</dbReference>
<dbReference type="Proteomes" id="UP000320653">
    <property type="component" value="Unassembled WGS sequence"/>
</dbReference>
<dbReference type="PANTHER" id="PTHR30055:SF234">
    <property type="entry name" value="HTH-TYPE TRANSCRIPTIONAL REGULATOR BETI"/>
    <property type="match status" value="1"/>
</dbReference>
<evidence type="ECO:0000313" key="7">
    <source>
        <dbReference type="Proteomes" id="UP000320653"/>
    </source>
</evidence>
<evidence type="ECO:0000256" key="4">
    <source>
        <dbReference type="PROSITE-ProRule" id="PRU00335"/>
    </source>
</evidence>
<accession>A0A561QPM9</accession>
<evidence type="ECO:0000256" key="1">
    <source>
        <dbReference type="ARBA" id="ARBA00023015"/>
    </source>
</evidence>
<protein>
    <submittedName>
        <fullName evidence="6">TetR family transcriptional regulator</fullName>
    </submittedName>
</protein>
<dbReference type="EMBL" id="VIWP01000005">
    <property type="protein sequence ID" value="TWF52343.1"/>
    <property type="molecule type" value="Genomic_DNA"/>
</dbReference>
<dbReference type="InterPro" id="IPR009057">
    <property type="entry name" value="Homeodomain-like_sf"/>
</dbReference>
<keyword evidence="3" id="KW-0804">Transcription</keyword>
<evidence type="ECO:0000256" key="3">
    <source>
        <dbReference type="ARBA" id="ARBA00023163"/>
    </source>
</evidence>
<evidence type="ECO:0000313" key="6">
    <source>
        <dbReference type="EMBL" id="TWF52343.1"/>
    </source>
</evidence>
<dbReference type="Gene3D" id="1.10.357.10">
    <property type="entry name" value="Tetracycline Repressor, domain 2"/>
    <property type="match status" value="1"/>
</dbReference>
<reference evidence="6 7" key="1">
    <citation type="submission" date="2019-06" db="EMBL/GenBank/DDBJ databases">
        <title>Sorghum-associated microbial communities from plants grown in Nebraska, USA.</title>
        <authorList>
            <person name="Schachtman D."/>
        </authorList>
    </citation>
    <scope>NUCLEOTIDE SEQUENCE [LARGE SCALE GENOMIC DNA]</scope>
    <source>
        <strain evidence="6 7">1225</strain>
    </source>
</reference>
<feature type="domain" description="HTH tetR-type" evidence="5">
    <location>
        <begin position="16"/>
        <end position="76"/>
    </location>
</feature>
<name>A0A561QPM9_9HYPH</name>
<sequence length="218" mass="24383">MKTTRKPRRSQMERTVETQSVLVQATVRLLATAGFAKTTTQSIAKEAGVTTGALHHHFPTKDDLMLAVLDQSAITVEAKLQSQSIAPCAGKASIREIVDHLWQIYGQAEYWAVWEIIIGTRVDAELHQRILEHRAQSMANVVQPFLKRIESLTGSAEQGVEIFEFMLITIRGLSLERFMDKDAAYFDRHLSMLADFVSFRLQGSGQMAETPPSTIPNL</sequence>
<dbReference type="OrthoDB" id="9805134at2"/>
<dbReference type="PRINTS" id="PR00455">
    <property type="entry name" value="HTHTETR"/>
</dbReference>
<dbReference type="RefSeq" id="WP_145640046.1">
    <property type="nucleotide sequence ID" value="NZ_VIWP01000005.1"/>
</dbReference>
<dbReference type="SUPFAM" id="SSF46689">
    <property type="entry name" value="Homeodomain-like"/>
    <property type="match status" value="1"/>
</dbReference>
<evidence type="ECO:0000259" key="5">
    <source>
        <dbReference type="PROSITE" id="PS50977"/>
    </source>
</evidence>
<dbReference type="GO" id="GO:0003700">
    <property type="term" value="F:DNA-binding transcription factor activity"/>
    <property type="evidence" value="ECO:0007669"/>
    <property type="project" value="TreeGrafter"/>
</dbReference>
<proteinExistence type="predicted"/>